<evidence type="ECO:0000256" key="5">
    <source>
        <dbReference type="ARBA" id="ARBA00022833"/>
    </source>
</evidence>
<accession>A0ABY7DNV8</accession>
<feature type="domain" description="C2H2-type" evidence="9">
    <location>
        <begin position="407"/>
        <end position="435"/>
    </location>
</feature>
<dbReference type="InterPro" id="IPR036236">
    <property type="entry name" value="Znf_C2H2_sf"/>
</dbReference>
<evidence type="ECO:0000256" key="8">
    <source>
        <dbReference type="SAM" id="MobiDB-lite"/>
    </source>
</evidence>
<name>A0ABY7DNV8_MYAAR</name>
<sequence>MHILTSQKDYLDSLLNLKYAINTSLSLEVKFNGISKGLIIRMPRTFLIRKRKFDESWYTRTVEEHDGKDASVEDINEIPKHFDDTSMDKDRVERDRDEDQERKRQSYSASSPSSLLSRDIATSAFEYWPTVKQRRHQMHAAFPPALSVVHLGLRTMHNNMFQPFTTSRSTKFDFSKDTLLDLHRSLSEISRSDVSHPSCSIKTENLTRELFYPFTNLYSSSMYQPFTNRQTDDYFNKYFNRSNCESSERAKTTLKAPFPRPPDKRLQVQNNRSFGQVGDYYPFKSQFSPASLPSSPTSPLISPPQASTQRLQVPGVTSNIELINGGFGVKNPLLSPDCCLKEGSGCRDAKFKCRICCDAFEFPKLLQRHLKTHSDVKRYLCTFCGKGFNDTFDLKRHTRTHTGVRPYKCEHCEKAFTQRCSLESHCRKIHGLEFRFRYKERRGKMYVCEDCGHVTHHPETHFTHIKESHPYNPTILRCFDKRHFNFSDTVTS</sequence>
<keyword evidence="5" id="KW-0862">Zinc</keyword>
<evidence type="ECO:0000256" key="2">
    <source>
        <dbReference type="ARBA" id="ARBA00022723"/>
    </source>
</evidence>
<dbReference type="SMART" id="SM00355">
    <property type="entry name" value="ZnF_C2H2"/>
    <property type="match status" value="4"/>
</dbReference>
<dbReference type="Gene3D" id="3.30.160.60">
    <property type="entry name" value="Classic Zinc Finger"/>
    <property type="match status" value="2"/>
</dbReference>
<proteinExistence type="predicted"/>
<feature type="compositionally biased region" description="Low complexity" evidence="8">
    <location>
        <begin position="106"/>
        <end position="115"/>
    </location>
</feature>
<comment type="subcellular location">
    <subcellularLocation>
        <location evidence="1">Nucleus</location>
    </subcellularLocation>
</comment>
<keyword evidence="11" id="KW-1185">Reference proteome</keyword>
<dbReference type="Pfam" id="PF00096">
    <property type="entry name" value="zf-C2H2"/>
    <property type="match status" value="1"/>
</dbReference>
<dbReference type="EMBL" id="CP111014">
    <property type="protein sequence ID" value="WAQ99069.1"/>
    <property type="molecule type" value="Genomic_DNA"/>
</dbReference>
<evidence type="ECO:0000256" key="1">
    <source>
        <dbReference type="ARBA" id="ARBA00004123"/>
    </source>
</evidence>
<feature type="region of interest" description="Disordered" evidence="8">
    <location>
        <begin position="82"/>
        <end position="115"/>
    </location>
</feature>
<evidence type="ECO:0000256" key="3">
    <source>
        <dbReference type="ARBA" id="ARBA00022737"/>
    </source>
</evidence>
<keyword evidence="6" id="KW-0539">Nucleus</keyword>
<evidence type="ECO:0000256" key="6">
    <source>
        <dbReference type="ARBA" id="ARBA00023242"/>
    </source>
</evidence>
<evidence type="ECO:0000313" key="11">
    <source>
        <dbReference type="Proteomes" id="UP001164746"/>
    </source>
</evidence>
<dbReference type="InterPro" id="IPR027756">
    <property type="entry name" value="Ovo-like"/>
</dbReference>
<dbReference type="Proteomes" id="UP001164746">
    <property type="component" value="Chromosome 3"/>
</dbReference>
<organism evidence="10 11">
    <name type="scientific">Mya arenaria</name>
    <name type="common">Soft-shell clam</name>
    <dbReference type="NCBI Taxonomy" id="6604"/>
    <lineage>
        <taxon>Eukaryota</taxon>
        <taxon>Metazoa</taxon>
        <taxon>Spiralia</taxon>
        <taxon>Lophotrochozoa</taxon>
        <taxon>Mollusca</taxon>
        <taxon>Bivalvia</taxon>
        <taxon>Autobranchia</taxon>
        <taxon>Heteroconchia</taxon>
        <taxon>Euheterodonta</taxon>
        <taxon>Imparidentia</taxon>
        <taxon>Neoheterodontei</taxon>
        <taxon>Myida</taxon>
        <taxon>Myoidea</taxon>
        <taxon>Myidae</taxon>
        <taxon>Mya</taxon>
    </lineage>
</organism>
<keyword evidence="2" id="KW-0479">Metal-binding</keyword>
<evidence type="ECO:0000256" key="7">
    <source>
        <dbReference type="PROSITE-ProRule" id="PRU00042"/>
    </source>
</evidence>
<evidence type="ECO:0000313" key="10">
    <source>
        <dbReference type="EMBL" id="WAQ99069.1"/>
    </source>
</evidence>
<dbReference type="PANTHER" id="PTHR10032:SF271">
    <property type="entry name" value="RH12261P-RELATED"/>
    <property type="match status" value="1"/>
</dbReference>
<feature type="domain" description="C2H2-type" evidence="9">
    <location>
        <begin position="351"/>
        <end position="378"/>
    </location>
</feature>
<dbReference type="PANTHER" id="PTHR10032">
    <property type="entry name" value="ZINC FINGER PROTEIN WITH KRAB AND SCAN DOMAINS"/>
    <property type="match status" value="1"/>
</dbReference>
<evidence type="ECO:0000259" key="9">
    <source>
        <dbReference type="PROSITE" id="PS50157"/>
    </source>
</evidence>
<dbReference type="PROSITE" id="PS50157">
    <property type="entry name" value="ZINC_FINGER_C2H2_2"/>
    <property type="match status" value="3"/>
</dbReference>
<feature type="domain" description="C2H2-type" evidence="9">
    <location>
        <begin position="379"/>
        <end position="406"/>
    </location>
</feature>
<feature type="compositionally biased region" description="Basic and acidic residues" evidence="8">
    <location>
        <begin position="82"/>
        <end position="104"/>
    </location>
</feature>
<evidence type="ECO:0000256" key="4">
    <source>
        <dbReference type="ARBA" id="ARBA00022771"/>
    </source>
</evidence>
<keyword evidence="3" id="KW-0677">Repeat</keyword>
<reference evidence="10" key="1">
    <citation type="submission" date="2022-11" db="EMBL/GenBank/DDBJ databases">
        <title>Centuries of genome instability and evolution in soft-shell clam transmissible cancer (bioRxiv).</title>
        <authorList>
            <person name="Hart S.F.M."/>
            <person name="Yonemitsu M.A."/>
            <person name="Giersch R.M."/>
            <person name="Beal B.F."/>
            <person name="Arriagada G."/>
            <person name="Davis B.W."/>
            <person name="Ostrander E.A."/>
            <person name="Goff S.P."/>
            <person name="Metzger M.J."/>
        </authorList>
    </citation>
    <scope>NUCLEOTIDE SEQUENCE</scope>
    <source>
        <strain evidence="10">MELC-2E11</strain>
        <tissue evidence="10">Siphon/mantle</tissue>
    </source>
</reference>
<keyword evidence="4 7" id="KW-0863">Zinc-finger</keyword>
<dbReference type="InterPro" id="IPR013087">
    <property type="entry name" value="Znf_C2H2_type"/>
</dbReference>
<gene>
    <name evidence="10" type="ORF">MAR_023442</name>
</gene>
<protein>
    <submittedName>
        <fullName evidence="10">OVO-like protein</fullName>
    </submittedName>
</protein>
<dbReference type="SUPFAM" id="SSF57667">
    <property type="entry name" value="beta-beta-alpha zinc fingers"/>
    <property type="match status" value="1"/>
</dbReference>
<dbReference type="PROSITE" id="PS00028">
    <property type="entry name" value="ZINC_FINGER_C2H2_1"/>
    <property type="match status" value="3"/>
</dbReference>